<organism evidence="2 4">
    <name type="scientific">Amblyomma americanum</name>
    <name type="common">Lone star tick</name>
    <dbReference type="NCBI Taxonomy" id="6943"/>
    <lineage>
        <taxon>Eukaryota</taxon>
        <taxon>Metazoa</taxon>
        <taxon>Ecdysozoa</taxon>
        <taxon>Arthropoda</taxon>
        <taxon>Chelicerata</taxon>
        <taxon>Arachnida</taxon>
        <taxon>Acari</taxon>
        <taxon>Parasitiformes</taxon>
        <taxon>Ixodida</taxon>
        <taxon>Ixodoidea</taxon>
        <taxon>Ixodidae</taxon>
        <taxon>Amblyomminae</taxon>
        <taxon>Amblyomma</taxon>
    </lineage>
</organism>
<dbReference type="Proteomes" id="UP001321473">
    <property type="component" value="Unassembled WGS sequence"/>
</dbReference>
<accession>A0AAQ4E3C8</accession>
<evidence type="ECO:0000313" key="2">
    <source>
        <dbReference type="EMBL" id="KAK8769201.1"/>
    </source>
</evidence>
<evidence type="ECO:0000313" key="4">
    <source>
        <dbReference type="Proteomes" id="UP001321473"/>
    </source>
</evidence>
<reference evidence="2 4" key="1">
    <citation type="journal article" date="2023" name="Arcadia Sci">
        <title>De novo assembly of a long-read Amblyomma americanum tick genome.</title>
        <authorList>
            <person name="Chou S."/>
            <person name="Poskanzer K.E."/>
            <person name="Rollins M."/>
            <person name="Thuy-Boun P.S."/>
        </authorList>
    </citation>
    <scope>NUCLEOTIDE SEQUENCE [LARGE SCALE GENOMIC DNA]</scope>
    <source>
        <strain evidence="2">F_SG_1</strain>
        <tissue evidence="2">Salivary glands</tissue>
    </source>
</reference>
<reference evidence="2" key="3">
    <citation type="submission" date="2024-02" db="EMBL/GenBank/DDBJ databases">
        <authorList>
            <person name="Mcdaniel E.A."/>
            <person name="Celebi F.M."/>
            <person name="Reiter T."/>
            <person name="Weiss E.C."/>
            <person name="Chou S."/>
        </authorList>
    </citation>
    <scope>NUCLEOTIDE SEQUENCE</scope>
    <source>
        <strain evidence="2">F_SG_1</strain>
        <tissue evidence="2">Salivary glands</tissue>
    </source>
</reference>
<dbReference type="AlphaFoldDB" id="A0AAQ4E3C8"/>
<name>A0AAQ4E3C8_AMBAM</name>
<evidence type="ECO:0000256" key="1">
    <source>
        <dbReference type="SAM" id="MobiDB-lite"/>
    </source>
</evidence>
<sequence>MTEEADEATTPSALEAALSGGGSSDNGALPAAAAAARSGEPMASCALASASSLDWSASRDGSSREDAPLVMAPTPPVVEEAAAALPAESDCADACDSSSSSSCTVKEPLLTGDGAEYVCLKLSRAK</sequence>
<proteinExistence type="predicted"/>
<reference evidence="2" key="2">
    <citation type="submission" date="2023-03" db="EMBL/GenBank/DDBJ databases">
        <authorList>
            <person name="Thuy-Boun P."/>
        </authorList>
    </citation>
    <scope>NUCLEOTIDE SEQUENCE</scope>
    <source>
        <strain evidence="2">F_SG_1</strain>
        <tissue evidence="2">Salivary glands</tissue>
    </source>
</reference>
<protein>
    <submittedName>
        <fullName evidence="2">Uncharacterized protein</fullName>
    </submittedName>
</protein>
<dbReference type="EMBL" id="JARKHS020003853">
    <property type="protein sequence ID" value="KAK8785161.1"/>
    <property type="molecule type" value="Genomic_DNA"/>
</dbReference>
<comment type="caution">
    <text evidence="2">The sequence shown here is derived from an EMBL/GenBank/DDBJ whole genome shotgun (WGS) entry which is preliminary data.</text>
</comment>
<keyword evidence="4" id="KW-1185">Reference proteome</keyword>
<feature type="region of interest" description="Disordered" evidence="1">
    <location>
        <begin position="1"/>
        <end position="35"/>
    </location>
</feature>
<evidence type="ECO:0000313" key="3">
    <source>
        <dbReference type="EMBL" id="KAK8785161.1"/>
    </source>
</evidence>
<gene>
    <name evidence="3" type="ORF">V5799_008474</name>
    <name evidence="2" type="ORF">V5799_014334</name>
</gene>
<dbReference type="EMBL" id="JARKHS020022942">
    <property type="protein sequence ID" value="KAK8769201.1"/>
    <property type="molecule type" value="Genomic_DNA"/>
</dbReference>